<evidence type="ECO:0000313" key="2">
    <source>
        <dbReference type="Proteomes" id="UP000018144"/>
    </source>
</evidence>
<protein>
    <submittedName>
        <fullName evidence="1">Uncharacterized protein</fullName>
    </submittedName>
</protein>
<keyword evidence="2" id="KW-1185">Reference proteome</keyword>
<evidence type="ECO:0000313" key="1">
    <source>
        <dbReference type="EMBL" id="CCX12263.1"/>
    </source>
</evidence>
<proteinExistence type="predicted"/>
<organism evidence="1 2">
    <name type="scientific">Pyronema omphalodes (strain CBS 100304)</name>
    <name type="common">Pyronema confluens</name>
    <dbReference type="NCBI Taxonomy" id="1076935"/>
    <lineage>
        <taxon>Eukaryota</taxon>
        <taxon>Fungi</taxon>
        <taxon>Dikarya</taxon>
        <taxon>Ascomycota</taxon>
        <taxon>Pezizomycotina</taxon>
        <taxon>Pezizomycetes</taxon>
        <taxon>Pezizales</taxon>
        <taxon>Pyronemataceae</taxon>
        <taxon>Pyronema</taxon>
    </lineage>
</organism>
<dbReference type="Proteomes" id="UP000018144">
    <property type="component" value="Unassembled WGS sequence"/>
</dbReference>
<dbReference type="AlphaFoldDB" id="U4LCZ4"/>
<accession>U4LCZ4</accession>
<name>U4LCZ4_PYROM</name>
<sequence length="61" mass="6723">MRLLNTSTFKLEDFNGHSRQKVSYAILSHCWGNAVKQHECTGSNTYGSTPAVSTKEGALSY</sequence>
<gene>
    <name evidence="1" type="ORF">PCON_11857</name>
</gene>
<dbReference type="EMBL" id="HF935693">
    <property type="protein sequence ID" value="CCX12263.1"/>
    <property type="molecule type" value="Genomic_DNA"/>
</dbReference>
<reference evidence="1 2" key="1">
    <citation type="journal article" date="2013" name="PLoS Genet.">
        <title>The genome and development-dependent transcriptomes of Pyronema confluens: a window into fungal evolution.</title>
        <authorList>
            <person name="Traeger S."/>
            <person name="Altegoer F."/>
            <person name="Freitag M."/>
            <person name="Gabaldon T."/>
            <person name="Kempken F."/>
            <person name="Kumar A."/>
            <person name="Marcet-Houben M."/>
            <person name="Poggeler S."/>
            <person name="Stajich J.E."/>
            <person name="Nowrousian M."/>
        </authorList>
    </citation>
    <scope>NUCLEOTIDE SEQUENCE [LARGE SCALE GENOMIC DNA]</scope>
    <source>
        <strain evidence="2">CBS 100304</strain>
        <tissue evidence="1">Vegetative mycelium</tissue>
    </source>
</reference>